<accession>L7VZZ7</accession>
<keyword evidence="7" id="KW-0012">Acyltransferase</keyword>
<comment type="pathway">
    <text evidence="2">Lipid metabolism.</text>
</comment>
<evidence type="ECO:0000256" key="2">
    <source>
        <dbReference type="ARBA" id="ARBA00005189"/>
    </source>
</evidence>
<dbReference type="GO" id="GO:0001666">
    <property type="term" value="P:response to hypoxia"/>
    <property type="evidence" value="ECO:0007669"/>
    <property type="project" value="TreeGrafter"/>
</dbReference>
<reference evidence="11" key="1">
    <citation type="submission" date="2012-09" db="EMBL/GenBank/DDBJ databases">
        <title>Metagenomic Characterization of a Microbial Community in Wastewater Detects High Levels of Antibiotic Resistance.</title>
        <authorList>
            <person name="Abrams M."/>
            <person name="Caldwell A."/>
            <person name="Vandaei E."/>
            <person name="Lee W."/>
            <person name="Perrott J."/>
            <person name="Khan S.Y."/>
            <person name="Ta J."/>
            <person name="Romero D."/>
            <person name="Nguyen V."/>
            <person name="Pourmand N."/>
            <person name="Ouverney C.C."/>
        </authorList>
    </citation>
    <scope>NUCLEOTIDE SEQUENCE</scope>
</reference>
<dbReference type="GO" id="GO:0006071">
    <property type="term" value="P:glycerol metabolic process"/>
    <property type="evidence" value="ECO:0007669"/>
    <property type="project" value="UniProtKB-KW"/>
</dbReference>
<sequence length="454" mass="49148">MSDSDALMWAIEKDPMLRSTITTVMLLDGEPDVGSLRLAFDRVSRAIPRLRQRVRSNPLSIAPPRWEVDPNFDLRYHFRAARPTGSGSIRDLLDMAVPVAMQGFDRARPLWEATYVNGMDNGQSALLMKFHHSITDGVGGVELMMELLDMAPDAPERDLGDAPPVHVMNQAERFIDAFVHESKRGSSSISRAATNGADTVRSIIEDPIGAYNSASETLQSVSRILSPESHPLSVLTQNRSLSSSFDVLSMPLDQTKAAGRSLGGSINDIFLAGIVLGMDRYHGSHGVNQQRIRMGMPINVRGAASEHSGGNEWVPSRFVVNLRHSSTGDLIEHIRSRTIDARNEPANSLVAPLSNVINRLPTTIVTQVFGMMMKGLDVQASNVPGAPVPLYITGTPIAAIYPFGPLAGAGTNITLLSYVNALNIGINLDPASIPDGDHFVETLRGAYDDLLALA</sequence>
<dbReference type="SUPFAM" id="SSF52777">
    <property type="entry name" value="CoA-dependent acyltransferases"/>
    <property type="match status" value="1"/>
</dbReference>
<proteinExistence type="inferred from homology"/>
<dbReference type="InterPro" id="IPR004255">
    <property type="entry name" value="O-acyltransferase_WSD1_N"/>
</dbReference>
<keyword evidence="6" id="KW-0319">Glycerol metabolism</keyword>
<dbReference type="Gene3D" id="3.30.559.10">
    <property type="entry name" value="Chloramphenicol acetyltransferase-like domain"/>
    <property type="match status" value="1"/>
</dbReference>
<dbReference type="GO" id="GO:0019432">
    <property type="term" value="P:triglyceride biosynthetic process"/>
    <property type="evidence" value="ECO:0007669"/>
    <property type="project" value="UniProtKB-UniPathway"/>
</dbReference>
<dbReference type="EC" id="2.3.1.20" evidence="4"/>
<evidence type="ECO:0000259" key="9">
    <source>
        <dbReference type="Pfam" id="PF03007"/>
    </source>
</evidence>
<dbReference type="InterPro" id="IPR045034">
    <property type="entry name" value="O-acyltransferase_WSD1-like"/>
</dbReference>
<protein>
    <recommendedName>
        <fullName evidence="4">diacylglycerol O-acyltransferase</fullName>
        <ecNumber evidence="4">2.3.1.20</ecNumber>
    </recommendedName>
</protein>
<feature type="domain" description="O-acyltransferase WSD1-like N-terminal" evidence="9">
    <location>
        <begin position="1"/>
        <end position="269"/>
    </location>
</feature>
<dbReference type="InterPro" id="IPR023213">
    <property type="entry name" value="CAT-like_dom_sf"/>
</dbReference>
<evidence type="ECO:0000259" key="10">
    <source>
        <dbReference type="Pfam" id="PF06974"/>
    </source>
</evidence>
<dbReference type="PANTHER" id="PTHR31650">
    <property type="entry name" value="O-ACYLTRANSFERASE (WSD1-LIKE) FAMILY PROTEIN"/>
    <property type="match status" value="1"/>
</dbReference>
<dbReference type="PANTHER" id="PTHR31650:SF1">
    <property type="entry name" value="WAX ESTER SYNTHASE_DIACYLGLYCEROL ACYLTRANSFERASE 4-RELATED"/>
    <property type="match status" value="1"/>
</dbReference>
<evidence type="ECO:0000256" key="5">
    <source>
        <dbReference type="ARBA" id="ARBA00022679"/>
    </source>
</evidence>
<comment type="similarity">
    <text evidence="3">Belongs to the long-chain O-acyltransferase family.</text>
</comment>
<dbReference type="AlphaFoldDB" id="L7VZZ7"/>
<dbReference type="EMBL" id="JX649910">
    <property type="protein sequence ID" value="AGC72718.1"/>
    <property type="molecule type" value="Genomic_DNA"/>
</dbReference>
<organism evidence="11">
    <name type="scientific">uncultured bacterium A1Q1_fos_2111</name>
    <dbReference type="NCBI Taxonomy" id="1256563"/>
    <lineage>
        <taxon>Bacteria</taxon>
        <taxon>environmental samples</taxon>
    </lineage>
</organism>
<evidence type="ECO:0000256" key="8">
    <source>
        <dbReference type="ARBA" id="ARBA00048109"/>
    </source>
</evidence>
<evidence type="ECO:0000313" key="11">
    <source>
        <dbReference type="EMBL" id="AGC72718.1"/>
    </source>
</evidence>
<comment type="pathway">
    <text evidence="1">Glycerolipid metabolism; triacylglycerol biosynthesis.</text>
</comment>
<comment type="catalytic activity">
    <reaction evidence="8">
        <text>an acyl-CoA + a 1,2-diacyl-sn-glycerol = a triacyl-sn-glycerol + CoA</text>
        <dbReference type="Rhea" id="RHEA:10868"/>
        <dbReference type="ChEBI" id="CHEBI:17815"/>
        <dbReference type="ChEBI" id="CHEBI:57287"/>
        <dbReference type="ChEBI" id="CHEBI:58342"/>
        <dbReference type="ChEBI" id="CHEBI:64615"/>
        <dbReference type="EC" id="2.3.1.20"/>
    </reaction>
</comment>
<evidence type="ECO:0000256" key="6">
    <source>
        <dbReference type="ARBA" id="ARBA00022798"/>
    </source>
</evidence>
<dbReference type="GO" id="GO:0071731">
    <property type="term" value="P:response to nitric oxide"/>
    <property type="evidence" value="ECO:0007669"/>
    <property type="project" value="TreeGrafter"/>
</dbReference>
<dbReference type="GO" id="GO:0005886">
    <property type="term" value="C:plasma membrane"/>
    <property type="evidence" value="ECO:0007669"/>
    <property type="project" value="TreeGrafter"/>
</dbReference>
<evidence type="ECO:0000256" key="4">
    <source>
        <dbReference type="ARBA" id="ARBA00013244"/>
    </source>
</evidence>
<name>L7VZZ7_9BACT</name>
<dbReference type="UniPathway" id="UPA00282"/>
<dbReference type="GO" id="GO:0004144">
    <property type="term" value="F:diacylglycerol O-acyltransferase activity"/>
    <property type="evidence" value="ECO:0007669"/>
    <property type="project" value="UniProtKB-EC"/>
</dbReference>
<dbReference type="InterPro" id="IPR009721">
    <property type="entry name" value="O-acyltransferase_WSD1_C"/>
</dbReference>
<feature type="domain" description="O-acyltransferase WSD1 C-terminal" evidence="10">
    <location>
        <begin position="328"/>
        <end position="449"/>
    </location>
</feature>
<dbReference type="Pfam" id="PF03007">
    <property type="entry name" value="WS_DGAT_cat"/>
    <property type="match status" value="1"/>
</dbReference>
<dbReference type="Pfam" id="PF06974">
    <property type="entry name" value="WS_DGAT_C"/>
    <property type="match status" value="1"/>
</dbReference>
<evidence type="ECO:0000256" key="1">
    <source>
        <dbReference type="ARBA" id="ARBA00004771"/>
    </source>
</evidence>
<evidence type="ECO:0000256" key="3">
    <source>
        <dbReference type="ARBA" id="ARBA00009587"/>
    </source>
</evidence>
<keyword evidence="5" id="KW-0808">Transferase</keyword>
<evidence type="ECO:0000256" key="7">
    <source>
        <dbReference type="ARBA" id="ARBA00023315"/>
    </source>
</evidence>
<dbReference type="GO" id="GO:0051701">
    <property type="term" value="P:biological process involved in interaction with host"/>
    <property type="evidence" value="ECO:0007669"/>
    <property type="project" value="TreeGrafter"/>
</dbReference>